<feature type="non-terminal residue" evidence="1">
    <location>
        <position position="57"/>
    </location>
</feature>
<protein>
    <submittedName>
        <fullName evidence="1">Uncharacterized protein</fullName>
    </submittedName>
</protein>
<dbReference type="AlphaFoldDB" id="A0A382R1J8"/>
<reference evidence="1" key="1">
    <citation type="submission" date="2018-05" db="EMBL/GenBank/DDBJ databases">
        <authorList>
            <person name="Lanie J.A."/>
            <person name="Ng W.-L."/>
            <person name="Kazmierczak K.M."/>
            <person name="Andrzejewski T.M."/>
            <person name="Davidsen T.M."/>
            <person name="Wayne K.J."/>
            <person name="Tettelin H."/>
            <person name="Glass J.I."/>
            <person name="Rusch D."/>
            <person name="Podicherti R."/>
            <person name="Tsui H.-C.T."/>
            <person name="Winkler M.E."/>
        </authorList>
    </citation>
    <scope>NUCLEOTIDE SEQUENCE</scope>
</reference>
<dbReference type="EMBL" id="UINC01118438">
    <property type="protein sequence ID" value="SVC91556.1"/>
    <property type="molecule type" value="Genomic_DNA"/>
</dbReference>
<accession>A0A382R1J8</accession>
<name>A0A382R1J8_9ZZZZ</name>
<proteinExistence type="predicted"/>
<sequence length="57" mass="6423">MITLRDIIRTITPHKLRMHLLDVLEDINRISPGKPLGLPEHGLLSTQVYPKGSNLLP</sequence>
<organism evidence="1">
    <name type="scientific">marine metagenome</name>
    <dbReference type="NCBI Taxonomy" id="408172"/>
    <lineage>
        <taxon>unclassified sequences</taxon>
        <taxon>metagenomes</taxon>
        <taxon>ecological metagenomes</taxon>
    </lineage>
</organism>
<evidence type="ECO:0000313" key="1">
    <source>
        <dbReference type="EMBL" id="SVC91556.1"/>
    </source>
</evidence>
<gene>
    <name evidence="1" type="ORF">METZ01_LOCUS344410</name>
</gene>